<keyword evidence="10" id="KW-1185">Reference proteome</keyword>
<dbReference type="STRING" id="435591.BDI_1962"/>
<feature type="transmembrane region" description="Helical" evidence="6">
    <location>
        <begin position="395"/>
        <end position="416"/>
    </location>
</feature>
<evidence type="ECO:0000256" key="4">
    <source>
        <dbReference type="ARBA" id="ARBA00022989"/>
    </source>
</evidence>
<feature type="domain" description="ABC3 transporter permease C-terminal" evidence="7">
    <location>
        <begin position="300"/>
        <end position="428"/>
    </location>
</feature>
<dbReference type="Pfam" id="PF12704">
    <property type="entry name" value="MacB_PCD"/>
    <property type="match status" value="1"/>
</dbReference>
<dbReference type="Proteomes" id="UP000000566">
    <property type="component" value="Chromosome"/>
</dbReference>
<dbReference type="GO" id="GO:0005886">
    <property type="term" value="C:plasma membrane"/>
    <property type="evidence" value="ECO:0007669"/>
    <property type="project" value="UniProtKB-SubCell"/>
</dbReference>
<protein>
    <submittedName>
        <fullName evidence="9">Putative ABC transporter permease component</fullName>
    </submittedName>
</protein>
<dbReference type="EMBL" id="CP000140">
    <property type="protein sequence ID" value="ABR43697.1"/>
    <property type="molecule type" value="Genomic_DNA"/>
</dbReference>
<feature type="transmembrane region" description="Helical" evidence="6">
    <location>
        <begin position="351"/>
        <end position="375"/>
    </location>
</feature>
<dbReference type="eggNOG" id="COG0577">
    <property type="taxonomic scope" value="Bacteria"/>
</dbReference>
<keyword evidence="5 6" id="KW-0472">Membrane</keyword>
<feature type="domain" description="MacB-like periplasmic core" evidence="8">
    <location>
        <begin position="29"/>
        <end position="259"/>
    </location>
</feature>
<sequence length="435" mass="47457">MNRMSMYKIYIKQAWALIRQERFFSSVYIVGTGLAISMVMALAVAYHIRTANIAPEVHRDRMCYLSNVTYKLNGTKSNYKAACGPRLVKEVIGNLRVPEDVAVTTNSFMMPFSYGDAFMRLPGGDESPKVRLKGCDDGFWRVYRFDFVEGRPFTEAEFLSGMPRAVLCRSLAGRLFGHEAAAGQTILLNGLEYTVSGVVDDVSGITADVYAEAWVTYSSLSVAMDHALGERDGAVGLLEANILLADASDLPALSEELRREVRRYNSGLSEGQVVCEEPLSYADNLLSGLFGPETYIVLGMALLLFLLVPALNLSGMNASRIQERVGELGIRKAFGATKATLMGQVFVENMVLMLPGGVAGLLFSYVLVFIFRNALLVPGFNLLGTSGDVFLSPGMLLNMSVFAYAFGVCVALNLLSSMLPAWRIVRGNITDALNG</sequence>
<evidence type="ECO:0000313" key="10">
    <source>
        <dbReference type="Proteomes" id="UP000000566"/>
    </source>
</evidence>
<comment type="subcellular location">
    <subcellularLocation>
        <location evidence="1">Cell membrane</location>
        <topology evidence="1">Multi-pass membrane protein</topology>
    </subcellularLocation>
</comment>
<dbReference type="InterPro" id="IPR025857">
    <property type="entry name" value="MacB_PCD"/>
</dbReference>
<evidence type="ECO:0000313" key="9">
    <source>
        <dbReference type="EMBL" id="ABR43697.1"/>
    </source>
</evidence>
<feature type="transmembrane region" description="Helical" evidence="6">
    <location>
        <begin position="27"/>
        <end position="48"/>
    </location>
</feature>
<dbReference type="InterPro" id="IPR050250">
    <property type="entry name" value="Macrolide_Exporter_MacB"/>
</dbReference>
<dbReference type="Pfam" id="PF02687">
    <property type="entry name" value="FtsX"/>
    <property type="match status" value="1"/>
</dbReference>
<dbReference type="PaxDb" id="435591-BDI_1962"/>
<evidence type="ECO:0000256" key="1">
    <source>
        <dbReference type="ARBA" id="ARBA00004651"/>
    </source>
</evidence>
<evidence type="ECO:0000256" key="3">
    <source>
        <dbReference type="ARBA" id="ARBA00022692"/>
    </source>
</evidence>
<evidence type="ECO:0000256" key="2">
    <source>
        <dbReference type="ARBA" id="ARBA00022475"/>
    </source>
</evidence>
<keyword evidence="3 6" id="KW-0812">Transmembrane</keyword>
<proteinExistence type="predicted"/>
<evidence type="ECO:0000259" key="8">
    <source>
        <dbReference type="Pfam" id="PF12704"/>
    </source>
</evidence>
<reference evidence="9 10" key="1">
    <citation type="journal article" date="2007" name="PLoS Biol.">
        <title>Evolution of symbiotic bacteria in the distal human intestine.</title>
        <authorList>
            <person name="Xu J."/>
            <person name="Mahowald M.A."/>
            <person name="Ley R.E."/>
            <person name="Lozupone C.A."/>
            <person name="Hamady M."/>
            <person name="Martens E.C."/>
            <person name="Henrissat B."/>
            <person name="Coutinho P.M."/>
            <person name="Minx P."/>
            <person name="Latreille P."/>
            <person name="Cordum H."/>
            <person name="Van Brunt A."/>
            <person name="Kim K."/>
            <person name="Fulton R.S."/>
            <person name="Fulton L.A."/>
            <person name="Clifton S.W."/>
            <person name="Wilson R.K."/>
            <person name="Knight R.D."/>
            <person name="Gordon J.I."/>
        </authorList>
    </citation>
    <scope>NUCLEOTIDE SEQUENCE [LARGE SCALE GENOMIC DNA]</scope>
    <source>
        <strain evidence="10">ATCC 8503 / DSM 20701 / CIP 104284 / JCM 5825 / NCTC 11152</strain>
    </source>
</reference>
<organism evidence="9 10">
    <name type="scientific">Parabacteroides distasonis (strain ATCC 8503 / DSM 20701 / CIP 104284 / JCM 5825 / NCTC 11152)</name>
    <dbReference type="NCBI Taxonomy" id="435591"/>
    <lineage>
        <taxon>Bacteria</taxon>
        <taxon>Pseudomonadati</taxon>
        <taxon>Bacteroidota</taxon>
        <taxon>Bacteroidia</taxon>
        <taxon>Bacteroidales</taxon>
        <taxon>Tannerellaceae</taxon>
        <taxon>Parabacteroides</taxon>
    </lineage>
</organism>
<keyword evidence="4 6" id="KW-1133">Transmembrane helix</keyword>
<dbReference type="PANTHER" id="PTHR30572">
    <property type="entry name" value="MEMBRANE COMPONENT OF TRANSPORTER-RELATED"/>
    <property type="match status" value="1"/>
</dbReference>
<evidence type="ECO:0000259" key="7">
    <source>
        <dbReference type="Pfam" id="PF02687"/>
    </source>
</evidence>
<accession>A6LDD3</accession>
<evidence type="ECO:0000256" key="6">
    <source>
        <dbReference type="SAM" id="Phobius"/>
    </source>
</evidence>
<evidence type="ECO:0000256" key="5">
    <source>
        <dbReference type="ARBA" id="ARBA00023136"/>
    </source>
</evidence>
<dbReference type="HOGENOM" id="CLU_051629_0_0_10"/>
<dbReference type="PANTHER" id="PTHR30572:SF18">
    <property type="entry name" value="ABC-TYPE MACROLIDE FAMILY EXPORT SYSTEM PERMEASE COMPONENT 2"/>
    <property type="match status" value="1"/>
</dbReference>
<gene>
    <name evidence="9" type="ordered locus">BDI_1962</name>
</gene>
<feature type="transmembrane region" description="Helical" evidence="6">
    <location>
        <begin position="295"/>
        <end position="314"/>
    </location>
</feature>
<dbReference type="GO" id="GO:0022857">
    <property type="term" value="F:transmembrane transporter activity"/>
    <property type="evidence" value="ECO:0007669"/>
    <property type="project" value="TreeGrafter"/>
</dbReference>
<name>A6LDD3_PARD8</name>
<dbReference type="KEGG" id="pdi:BDI_1962"/>
<keyword evidence="2" id="KW-1003">Cell membrane</keyword>
<dbReference type="InterPro" id="IPR003838">
    <property type="entry name" value="ABC3_permease_C"/>
</dbReference>
<dbReference type="AlphaFoldDB" id="A6LDD3"/>